<accession>A0ABS1VLP0</accession>
<reference evidence="1 2" key="1">
    <citation type="submission" date="2021-01" db="EMBL/GenBank/DDBJ databases">
        <title>Actinoplanes sp. nov. LDG1-01 isolated from lichen.</title>
        <authorList>
            <person name="Saeng-In P."/>
            <person name="Phongsopitanun W."/>
            <person name="Kanchanasin P."/>
            <person name="Yuki M."/>
            <person name="Kudo T."/>
            <person name="Ohkuma M."/>
            <person name="Tanasupawat S."/>
        </authorList>
    </citation>
    <scope>NUCLEOTIDE SEQUENCE [LARGE SCALE GENOMIC DNA]</scope>
    <source>
        <strain evidence="1 2">LDG1-01</strain>
    </source>
</reference>
<proteinExistence type="predicted"/>
<sequence length="82" mass="9559">MTKLEILALLSSVIVLSQLRSRRPDGPPQLGADRLAHQPVFGPRDTWPSYHGPYPLADALPRRRPVRHHRMLLRSCYVRRRR</sequence>
<name>A0ABS1VLP0_9ACTN</name>
<evidence type="ECO:0008006" key="3">
    <source>
        <dbReference type="Google" id="ProtNLM"/>
    </source>
</evidence>
<keyword evidence="2" id="KW-1185">Reference proteome</keyword>
<organism evidence="1 2">
    <name type="scientific">Paractinoplanes lichenicola</name>
    <dbReference type="NCBI Taxonomy" id="2802976"/>
    <lineage>
        <taxon>Bacteria</taxon>
        <taxon>Bacillati</taxon>
        <taxon>Actinomycetota</taxon>
        <taxon>Actinomycetes</taxon>
        <taxon>Micromonosporales</taxon>
        <taxon>Micromonosporaceae</taxon>
        <taxon>Paractinoplanes</taxon>
    </lineage>
</organism>
<comment type="caution">
    <text evidence="1">The sequence shown here is derived from an EMBL/GenBank/DDBJ whole genome shotgun (WGS) entry which is preliminary data.</text>
</comment>
<dbReference type="RefSeq" id="WP_202991519.1">
    <property type="nucleotide sequence ID" value="NZ_JAENHO010000003.1"/>
</dbReference>
<evidence type="ECO:0000313" key="1">
    <source>
        <dbReference type="EMBL" id="MBL7255029.1"/>
    </source>
</evidence>
<protein>
    <recommendedName>
        <fullName evidence="3">Secreted protein</fullName>
    </recommendedName>
</protein>
<evidence type="ECO:0000313" key="2">
    <source>
        <dbReference type="Proteomes" id="UP000598996"/>
    </source>
</evidence>
<gene>
    <name evidence="1" type="ORF">JKJ07_11965</name>
</gene>
<dbReference type="Proteomes" id="UP000598996">
    <property type="component" value="Unassembled WGS sequence"/>
</dbReference>
<dbReference type="EMBL" id="JAENHO010000003">
    <property type="protein sequence ID" value="MBL7255029.1"/>
    <property type="molecule type" value="Genomic_DNA"/>
</dbReference>